<dbReference type="Pfam" id="PF02378">
    <property type="entry name" value="PTS_EIIC"/>
    <property type="match status" value="1"/>
</dbReference>
<dbReference type="InterPro" id="IPR013013">
    <property type="entry name" value="PTS_EIIC_1"/>
</dbReference>
<comment type="caution">
    <text evidence="16">The sequence shown here is derived from an EMBL/GenBank/DDBJ whole genome shotgun (WGS) entry which is preliminary data.</text>
</comment>
<dbReference type="NCBIfam" id="TIGR00830">
    <property type="entry name" value="PTBA"/>
    <property type="match status" value="1"/>
</dbReference>
<keyword evidence="9 12" id="KW-1133">Transmembrane helix</keyword>
<evidence type="ECO:0000256" key="6">
    <source>
        <dbReference type="ARBA" id="ARBA00022683"/>
    </source>
</evidence>
<dbReference type="InterPro" id="IPR001127">
    <property type="entry name" value="PTS_EIIA_1_perm"/>
</dbReference>
<name>A0ABY1VPE4_9ACTO</name>
<evidence type="ECO:0000256" key="2">
    <source>
        <dbReference type="ARBA" id="ARBA00022448"/>
    </source>
</evidence>
<dbReference type="Pfam" id="PF00358">
    <property type="entry name" value="PTS_EIIA_1"/>
    <property type="match status" value="1"/>
</dbReference>
<dbReference type="EMBL" id="UAPQ01000009">
    <property type="protein sequence ID" value="SPT54004.1"/>
    <property type="molecule type" value="Genomic_DNA"/>
</dbReference>
<dbReference type="SUPFAM" id="SSF51261">
    <property type="entry name" value="Duplicated hybrid motif"/>
    <property type="match status" value="1"/>
</dbReference>
<keyword evidence="4" id="KW-0762">Sugar transport</keyword>
<feature type="domain" description="PTS EIIC type-1" evidence="15">
    <location>
        <begin position="109"/>
        <end position="497"/>
    </location>
</feature>
<dbReference type="PANTHER" id="PTHR30175">
    <property type="entry name" value="PHOSPHOTRANSFERASE SYSTEM TRANSPORT PROTEIN"/>
    <property type="match status" value="1"/>
</dbReference>
<feature type="active site" description="Phosphocysteine intermediate; for EIIB activity" evidence="11">
    <location>
        <position position="28"/>
    </location>
</feature>
<feature type="domain" description="PTS EIIB type-1" evidence="14">
    <location>
        <begin position="6"/>
        <end position="89"/>
    </location>
</feature>
<dbReference type="Gene3D" id="2.70.70.10">
    <property type="entry name" value="Glucose Permease (Domain IIA)"/>
    <property type="match status" value="1"/>
</dbReference>
<organism evidence="16 17">
    <name type="scientific">Actinomyces bovis</name>
    <dbReference type="NCBI Taxonomy" id="1658"/>
    <lineage>
        <taxon>Bacteria</taxon>
        <taxon>Bacillati</taxon>
        <taxon>Actinomycetota</taxon>
        <taxon>Actinomycetes</taxon>
        <taxon>Actinomycetales</taxon>
        <taxon>Actinomycetaceae</taxon>
        <taxon>Actinomyces</taxon>
    </lineage>
</organism>
<feature type="transmembrane region" description="Helical" evidence="12">
    <location>
        <begin position="355"/>
        <end position="376"/>
    </location>
</feature>
<keyword evidence="5" id="KW-0808">Transferase</keyword>
<dbReference type="PANTHER" id="PTHR30175:SF4">
    <property type="entry name" value="PTS SYSTEM TREHALOSE-SPECIFIC EIIBC COMPONENT"/>
    <property type="match status" value="1"/>
</dbReference>
<feature type="transmembrane region" description="Helical" evidence="12">
    <location>
        <begin position="167"/>
        <end position="186"/>
    </location>
</feature>
<evidence type="ECO:0000256" key="12">
    <source>
        <dbReference type="SAM" id="Phobius"/>
    </source>
</evidence>
<dbReference type="Gene3D" id="3.30.1360.60">
    <property type="entry name" value="Glucose permease domain IIB"/>
    <property type="match status" value="1"/>
</dbReference>
<evidence type="ECO:0000313" key="17">
    <source>
        <dbReference type="Proteomes" id="UP000250006"/>
    </source>
</evidence>
<evidence type="ECO:0000256" key="3">
    <source>
        <dbReference type="ARBA" id="ARBA00022475"/>
    </source>
</evidence>
<feature type="transmembrane region" description="Helical" evidence="12">
    <location>
        <begin position="198"/>
        <end position="217"/>
    </location>
</feature>
<gene>
    <name evidence="16" type="primary">bglF_2</name>
    <name evidence="16" type="ORF">NCTC11535_01700</name>
</gene>
<feature type="transmembrane region" description="Helical" evidence="12">
    <location>
        <begin position="454"/>
        <end position="476"/>
    </location>
</feature>
<dbReference type="PROSITE" id="PS00371">
    <property type="entry name" value="PTS_EIIA_TYPE_1_HIS"/>
    <property type="match status" value="1"/>
</dbReference>
<evidence type="ECO:0000256" key="5">
    <source>
        <dbReference type="ARBA" id="ARBA00022679"/>
    </source>
</evidence>
<dbReference type="Pfam" id="PF00367">
    <property type="entry name" value="PTS_EIIB"/>
    <property type="match status" value="1"/>
</dbReference>
<feature type="transmembrane region" description="Helical" evidence="12">
    <location>
        <begin position="273"/>
        <end position="295"/>
    </location>
</feature>
<protein>
    <submittedName>
        <fullName evidence="16">EIIBCA-Bgl</fullName>
    </submittedName>
</protein>
<dbReference type="InterPro" id="IPR050558">
    <property type="entry name" value="PTS_Sugar-Specific_Components"/>
</dbReference>
<accession>A0ABY1VPE4</accession>
<dbReference type="NCBIfam" id="TIGR00826">
    <property type="entry name" value="EIIB_glc"/>
    <property type="match status" value="1"/>
</dbReference>
<dbReference type="InterPro" id="IPR036878">
    <property type="entry name" value="Glu_permease_IIB"/>
</dbReference>
<dbReference type="PROSITE" id="PS51098">
    <property type="entry name" value="PTS_EIIB_TYPE_1"/>
    <property type="match status" value="1"/>
</dbReference>
<evidence type="ECO:0000256" key="11">
    <source>
        <dbReference type="PROSITE-ProRule" id="PRU00421"/>
    </source>
</evidence>
<dbReference type="Proteomes" id="UP000250006">
    <property type="component" value="Unassembled WGS sequence"/>
</dbReference>
<feature type="transmembrane region" description="Helical" evidence="12">
    <location>
        <begin position="315"/>
        <end position="334"/>
    </location>
</feature>
<keyword evidence="7 12" id="KW-0812">Transmembrane</keyword>
<evidence type="ECO:0000313" key="16">
    <source>
        <dbReference type="EMBL" id="SPT54004.1"/>
    </source>
</evidence>
<evidence type="ECO:0000259" key="13">
    <source>
        <dbReference type="PROSITE" id="PS51093"/>
    </source>
</evidence>
<dbReference type="PROSITE" id="PS51103">
    <property type="entry name" value="PTS_EIIC_TYPE_1"/>
    <property type="match status" value="1"/>
</dbReference>
<dbReference type="PROSITE" id="PS51093">
    <property type="entry name" value="PTS_EIIA_TYPE_1"/>
    <property type="match status" value="1"/>
</dbReference>
<evidence type="ECO:0000259" key="15">
    <source>
        <dbReference type="PROSITE" id="PS51103"/>
    </source>
</evidence>
<feature type="domain" description="PTS EIIA type-1" evidence="13">
    <location>
        <begin position="539"/>
        <end position="643"/>
    </location>
</feature>
<evidence type="ECO:0000256" key="1">
    <source>
        <dbReference type="ARBA" id="ARBA00004651"/>
    </source>
</evidence>
<evidence type="ECO:0000256" key="10">
    <source>
        <dbReference type="ARBA" id="ARBA00023136"/>
    </source>
</evidence>
<dbReference type="InterPro" id="IPR018113">
    <property type="entry name" value="PTrfase_EIIB_Cys"/>
</dbReference>
<proteinExistence type="predicted"/>
<keyword evidence="10 12" id="KW-0472">Membrane</keyword>
<evidence type="ECO:0000256" key="7">
    <source>
        <dbReference type="ARBA" id="ARBA00022692"/>
    </source>
</evidence>
<dbReference type="InterPro" id="IPR003352">
    <property type="entry name" value="PTS_EIIC"/>
</dbReference>
<comment type="subcellular location">
    <subcellularLocation>
        <location evidence="1">Cell membrane</location>
        <topology evidence="1">Multi-pass membrane protein</topology>
    </subcellularLocation>
</comment>
<dbReference type="InterPro" id="IPR011055">
    <property type="entry name" value="Dup_hybrid_motif"/>
</dbReference>
<dbReference type="CDD" id="cd00212">
    <property type="entry name" value="PTS_IIB_glc"/>
    <property type="match status" value="1"/>
</dbReference>
<keyword evidence="3" id="KW-1003">Cell membrane</keyword>
<evidence type="ECO:0000259" key="14">
    <source>
        <dbReference type="PROSITE" id="PS51098"/>
    </source>
</evidence>
<reference evidence="16 17" key="1">
    <citation type="submission" date="2018-06" db="EMBL/GenBank/DDBJ databases">
        <authorList>
            <consortium name="Pathogen Informatics"/>
            <person name="Doyle S."/>
        </authorList>
    </citation>
    <scope>NUCLEOTIDE SEQUENCE [LARGE SCALE GENOMIC DNA]</scope>
    <source>
        <strain evidence="16 17">NCTC11535</strain>
    </source>
</reference>
<sequence length="674" mass="69946">MAMDHARVARDVIRYVGGVNNISAAAHCATRLRLVLADQEKVDQKALDSDPDLKGTFLAGGMYQIIVGPGDVDVVYKHMVTDGGVREVSKDEAKEEAAQGGNLFSRFIKMIADIFVPVLPALIAGGLMMAINNVLTANFFSGSAYITDKNPEGLYSLVDKFSWLTDYAALINMISAAAFSFLPILIGFSAAKRFGGNVYLGAAIGGAMVSSDLLNAWNTGAALAGEAQVEYWHLFGMQVAKIGYQAQVIPTLAVTFVMCVIEKWLHKRLKGTVDFLLTPLVTMLVTGFLAFIAIGPVTRLIAEGLTNGISWGYDHLSAFGGLLFGLVYSPIVVTGLHQSFPAVEIPLITSGVGDFIFPIASMANVAQGAAALAVFFKAHDAKLKGLAGAGGASAVFGITEPAIFGVNLRLRWPFFVAMGAAALGSMGVALFDVRGQALGAAGFVGLVSIKPNDIPMYLVLEALTFIISFGAAFAYASTPRGKASLGAEEAAAAAADADDAEAQVDEGGAVSPLPEGAEQDFAVVAPLAGKVIPLPEVEDEVFSSGALGDGLAIEPSGGAVVSPLDGEVILAFPTGHAYGIRSASGIEVLVHVGMDTVKIGGKGFSPKVKQGDQVRKGQLLVEVDWDVVKEAGYQTVTPVVVSNGAQFAGVSGKTAGTVSCGAKLYTVEPATVSA</sequence>
<keyword evidence="8" id="KW-0418">Kinase</keyword>
<keyword evidence="6" id="KW-0598">Phosphotransferase system</keyword>
<evidence type="ECO:0000256" key="8">
    <source>
        <dbReference type="ARBA" id="ARBA00022777"/>
    </source>
</evidence>
<evidence type="ECO:0000256" key="4">
    <source>
        <dbReference type="ARBA" id="ARBA00022597"/>
    </source>
</evidence>
<feature type="transmembrane region" description="Helical" evidence="12">
    <location>
        <begin position="412"/>
        <end position="433"/>
    </location>
</feature>
<keyword evidence="2" id="KW-0813">Transport</keyword>
<dbReference type="SUPFAM" id="SSF55604">
    <property type="entry name" value="Glucose permease domain IIB"/>
    <property type="match status" value="1"/>
</dbReference>
<dbReference type="PROSITE" id="PS01035">
    <property type="entry name" value="PTS_EIIB_TYPE_1_CYS"/>
    <property type="match status" value="1"/>
</dbReference>
<evidence type="ECO:0000256" key="9">
    <source>
        <dbReference type="ARBA" id="ARBA00022989"/>
    </source>
</evidence>
<feature type="transmembrane region" description="Helical" evidence="12">
    <location>
        <begin position="114"/>
        <end position="135"/>
    </location>
</feature>
<keyword evidence="17" id="KW-1185">Reference proteome</keyword>
<dbReference type="InterPro" id="IPR001996">
    <property type="entry name" value="PTS_IIB_1"/>
</dbReference>